<gene>
    <name evidence="1" type="ORF">HBF32_13730</name>
</gene>
<comment type="caution">
    <text evidence="1">The sequence shown here is derived from an EMBL/GenBank/DDBJ whole genome shotgun (WGS) entry which is preliminary data.</text>
</comment>
<evidence type="ECO:0000313" key="1">
    <source>
        <dbReference type="EMBL" id="NID16526.1"/>
    </source>
</evidence>
<sequence length="63" mass="6817">MSIIDKLKSRLKDSTGEPLESISQPMLDRISERVAGGQVPVWCKASWGSGCDTIQQSVARPTA</sequence>
<keyword evidence="2" id="KW-1185">Reference proteome</keyword>
<protein>
    <submittedName>
        <fullName evidence="1">Uncharacterized protein</fullName>
    </submittedName>
</protein>
<organism evidence="1 2">
    <name type="scientific">Luteibacter yeojuensis</name>
    <dbReference type="NCBI Taxonomy" id="345309"/>
    <lineage>
        <taxon>Bacteria</taxon>
        <taxon>Pseudomonadati</taxon>
        <taxon>Pseudomonadota</taxon>
        <taxon>Gammaproteobacteria</taxon>
        <taxon>Lysobacterales</taxon>
        <taxon>Rhodanobacteraceae</taxon>
        <taxon>Luteibacter</taxon>
    </lineage>
</organism>
<dbReference type="EMBL" id="JAAQTL010000001">
    <property type="protein sequence ID" value="NID16526.1"/>
    <property type="molecule type" value="Genomic_DNA"/>
</dbReference>
<dbReference type="RefSeq" id="WP_166700158.1">
    <property type="nucleotide sequence ID" value="NZ_JAAQTL010000001.1"/>
</dbReference>
<accession>A0A7X5QW69</accession>
<dbReference type="AlphaFoldDB" id="A0A7X5QW69"/>
<proteinExistence type="predicted"/>
<evidence type="ECO:0000313" key="2">
    <source>
        <dbReference type="Proteomes" id="UP000518878"/>
    </source>
</evidence>
<name>A0A7X5QW69_9GAMM</name>
<dbReference type="Proteomes" id="UP000518878">
    <property type="component" value="Unassembled WGS sequence"/>
</dbReference>
<reference evidence="1 2" key="1">
    <citation type="journal article" date="2006" name="Int. J. Syst. Evol. Microbiol.">
        <title>Dyella yeojuensis sp. nov., isolated from greenhouse soil in Korea.</title>
        <authorList>
            <person name="Kim B.Y."/>
            <person name="Weon H.Y."/>
            <person name="Lee K.H."/>
            <person name="Seok S.J."/>
            <person name="Kwon S.W."/>
            <person name="Go S.J."/>
            <person name="Stackebrandt E."/>
        </authorList>
    </citation>
    <scope>NUCLEOTIDE SEQUENCE [LARGE SCALE GENOMIC DNA]</scope>
    <source>
        <strain evidence="1 2">DSM 17673</strain>
    </source>
</reference>